<dbReference type="EMBL" id="CACTIH010002206">
    <property type="protein sequence ID" value="CAA2974855.1"/>
    <property type="molecule type" value="Genomic_DNA"/>
</dbReference>
<dbReference type="Gramene" id="OE9A047761T1">
    <property type="protein sequence ID" value="OE9A047761C1"/>
    <property type="gene ID" value="OE9A047761"/>
</dbReference>
<evidence type="ECO:0000256" key="1">
    <source>
        <dbReference type="SAM" id="MobiDB-lite"/>
    </source>
</evidence>
<evidence type="ECO:0000313" key="3">
    <source>
        <dbReference type="Proteomes" id="UP000594638"/>
    </source>
</evidence>
<comment type="caution">
    <text evidence="2">The sequence shown here is derived from an EMBL/GenBank/DDBJ whole genome shotgun (WGS) entry which is preliminary data.</text>
</comment>
<dbReference type="Proteomes" id="UP000594638">
    <property type="component" value="Unassembled WGS sequence"/>
</dbReference>
<feature type="region of interest" description="Disordered" evidence="1">
    <location>
        <begin position="175"/>
        <end position="202"/>
    </location>
</feature>
<organism evidence="2 3">
    <name type="scientific">Olea europaea subsp. europaea</name>
    <dbReference type="NCBI Taxonomy" id="158383"/>
    <lineage>
        <taxon>Eukaryota</taxon>
        <taxon>Viridiplantae</taxon>
        <taxon>Streptophyta</taxon>
        <taxon>Embryophyta</taxon>
        <taxon>Tracheophyta</taxon>
        <taxon>Spermatophyta</taxon>
        <taxon>Magnoliopsida</taxon>
        <taxon>eudicotyledons</taxon>
        <taxon>Gunneridae</taxon>
        <taxon>Pentapetalae</taxon>
        <taxon>asterids</taxon>
        <taxon>lamiids</taxon>
        <taxon>Lamiales</taxon>
        <taxon>Oleaceae</taxon>
        <taxon>Oleeae</taxon>
        <taxon>Olea</taxon>
    </lineage>
</organism>
<proteinExistence type="predicted"/>
<sequence>MDIIPHSWTIPRKGRRSINRRKWANEDAVVHSHEKSYVRRKGLVKMTCSTCGARDHNKWYHDRSDAPDADGWFRAELEPVDEYCNAVDNEWENMVSKRVPHRKGSSSIHNPLGGPKWQFMSTSMTTKETQTSSLTACPATTLTNVSVPTTEVNFEVIIDELRTIDEAELTRMRADRARKRRIDATSSKATPLHPTSRRARVE</sequence>
<dbReference type="AlphaFoldDB" id="A0A8S0R7L7"/>
<evidence type="ECO:0000313" key="2">
    <source>
        <dbReference type="EMBL" id="CAA2974855.1"/>
    </source>
</evidence>
<protein>
    <submittedName>
        <fullName evidence="2">Uncharacterized protein</fullName>
    </submittedName>
</protein>
<name>A0A8S0R7L7_OLEEU</name>
<gene>
    <name evidence="2" type="ORF">OLEA9_A047761</name>
</gene>
<keyword evidence="3" id="KW-1185">Reference proteome</keyword>
<accession>A0A8S0R7L7</accession>
<reference evidence="2 3" key="1">
    <citation type="submission" date="2019-12" db="EMBL/GenBank/DDBJ databases">
        <authorList>
            <person name="Alioto T."/>
            <person name="Alioto T."/>
            <person name="Gomez Garrido J."/>
        </authorList>
    </citation>
    <scope>NUCLEOTIDE SEQUENCE [LARGE SCALE GENOMIC DNA]</scope>
</reference>